<dbReference type="Gene3D" id="6.10.340.10">
    <property type="match status" value="1"/>
</dbReference>
<dbReference type="SMART" id="SM00304">
    <property type="entry name" value="HAMP"/>
    <property type="match status" value="2"/>
</dbReference>
<keyword evidence="3" id="KW-0145">Chemotaxis</keyword>
<dbReference type="Pfam" id="PF00672">
    <property type="entry name" value="HAMP"/>
    <property type="match status" value="1"/>
</dbReference>
<keyword evidence="2" id="KW-1003">Cell membrane</keyword>
<keyword evidence="7 9" id="KW-0807">Transducer</keyword>
<feature type="transmembrane region" description="Helical" evidence="10">
    <location>
        <begin position="295"/>
        <end position="317"/>
    </location>
</feature>
<feature type="domain" description="Methyl-accepting transducer" evidence="11">
    <location>
        <begin position="391"/>
        <end position="627"/>
    </location>
</feature>
<dbReference type="PROSITE" id="PS50885">
    <property type="entry name" value="HAMP"/>
    <property type="match status" value="1"/>
</dbReference>
<comment type="caution">
    <text evidence="13">The sequence shown here is derived from an EMBL/GenBank/DDBJ whole genome shotgun (WGS) entry which is preliminary data.</text>
</comment>
<reference evidence="13 14" key="1">
    <citation type="submission" date="2023-07" db="EMBL/GenBank/DDBJ databases">
        <title>The novel representative of Negativicutes class, Anaeroselena agilis gen. nov. sp. nov.</title>
        <authorList>
            <person name="Prokofeva M.I."/>
            <person name="Elcheninov A.G."/>
            <person name="Klyukina A."/>
            <person name="Kublanov I.V."/>
            <person name="Frolov E.N."/>
            <person name="Podosokorskaya O.A."/>
        </authorList>
    </citation>
    <scope>NUCLEOTIDE SEQUENCE [LARGE SCALE GENOMIC DNA]</scope>
    <source>
        <strain evidence="13 14">4137-cl</strain>
    </source>
</reference>
<evidence type="ECO:0000256" key="1">
    <source>
        <dbReference type="ARBA" id="ARBA00004651"/>
    </source>
</evidence>
<dbReference type="Pfam" id="PF00015">
    <property type="entry name" value="MCPsignal"/>
    <property type="match status" value="1"/>
</dbReference>
<evidence type="ECO:0000313" key="14">
    <source>
        <dbReference type="Proteomes" id="UP001254848"/>
    </source>
</evidence>
<dbReference type="PANTHER" id="PTHR32089:SF112">
    <property type="entry name" value="LYSOZYME-LIKE PROTEIN-RELATED"/>
    <property type="match status" value="1"/>
</dbReference>
<evidence type="ECO:0000313" key="13">
    <source>
        <dbReference type="EMBL" id="MDT8899843.1"/>
    </source>
</evidence>
<dbReference type="CDD" id="cd06225">
    <property type="entry name" value="HAMP"/>
    <property type="match status" value="1"/>
</dbReference>
<sequence length="677" mass="70406">MARIGLRTRLSVMMGLVLFVSLCFLGGACYYLSQDFLSSSQGNTMAAIGNGGAEKVTRDVGLIIAHIEGVARSPAIRDGQDATAIVKVLAGEQKRLKGLANINCIFPDGAALRANGTRTNVAERDYFQKVVKSKQTTVSDVIISGVTGKTSVIIAVPVLTGGRLAAIVSGSLPLENLAYIVDDIRYKESGYGFLADYRGLVLSNPKHPALVGKLKLTERKIDPLLKLPVSELDERLTDIFRQASGGGRQVIGKYRETDGAEYISVFTPVSLPGGQRWVLAVNVAAKEAMAEIDRLAWVIATVTVFCLGLSIAVAYMANRRITAPVVRLRNEAMLIAGGDLSARDLRVGTTDEIGDLAESIAGMAGQLRHLLSHIQKKAAELAAASQELTAAAELSAQATTTATGEIGEMAAGVRVQADNTRETVEVTERIAENIRQAAAGVSGAAQLSEDAVGAAREGILKVEAAVAQMGIIEATFARTAEVVTSLSSNSRKIGQIVAAISAIAGQTGLLALNAAIEAARAGEKGQGFAVVAAEIGKLAEQSQKASKDIAGLIGDAQADIEKAVTAMDEGVYEVRGGTEAAGAAVRAFASIDAFAGDVAARIRDVVADLNQVVAGSEQVVATIREIDGIGKQTSASAVAVAATVAEQSTAASGIAAASQELARMAEELQLLVGRFRI</sequence>
<feature type="domain" description="HAMP" evidence="12">
    <location>
        <begin position="319"/>
        <end position="372"/>
    </location>
</feature>
<dbReference type="Proteomes" id="UP001254848">
    <property type="component" value="Unassembled WGS sequence"/>
</dbReference>
<evidence type="ECO:0000256" key="2">
    <source>
        <dbReference type="ARBA" id="ARBA00022475"/>
    </source>
</evidence>
<evidence type="ECO:0000256" key="5">
    <source>
        <dbReference type="ARBA" id="ARBA00022989"/>
    </source>
</evidence>
<dbReference type="Gene3D" id="1.10.287.950">
    <property type="entry name" value="Methyl-accepting chemotaxis protein"/>
    <property type="match status" value="1"/>
</dbReference>
<dbReference type="Pfam" id="PF02743">
    <property type="entry name" value="dCache_1"/>
    <property type="match status" value="1"/>
</dbReference>
<comment type="subcellular location">
    <subcellularLocation>
        <location evidence="1">Cell membrane</location>
        <topology evidence="1">Multi-pass membrane protein</topology>
    </subcellularLocation>
</comment>
<dbReference type="SUPFAM" id="SSF58104">
    <property type="entry name" value="Methyl-accepting chemotaxis protein (MCP) signaling domain"/>
    <property type="match status" value="1"/>
</dbReference>
<comment type="similarity">
    <text evidence="8">Belongs to the methyl-accepting chemotaxis (MCP) protein family.</text>
</comment>
<dbReference type="RefSeq" id="WP_413778410.1">
    <property type="nucleotide sequence ID" value="NZ_JAUOZS010000001.1"/>
</dbReference>
<keyword evidence="14" id="KW-1185">Reference proteome</keyword>
<dbReference type="SMART" id="SM00283">
    <property type="entry name" value="MA"/>
    <property type="match status" value="1"/>
</dbReference>
<dbReference type="PROSITE" id="PS50111">
    <property type="entry name" value="CHEMOTAXIS_TRANSDUC_2"/>
    <property type="match status" value="1"/>
</dbReference>
<dbReference type="Gene3D" id="3.30.450.20">
    <property type="entry name" value="PAS domain"/>
    <property type="match status" value="1"/>
</dbReference>
<gene>
    <name evidence="13" type="ORF">Q4T40_01085</name>
</gene>
<name>A0ABU3NSP5_9FIRM</name>
<protein>
    <submittedName>
        <fullName evidence="13">Methyl-accepting chemotaxis protein</fullName>
    </submittedName>
</protein>
<dbReference type="InterPro" id="IPR033479">
    <property type="entry name" value="dCache_1"/>
</dbReference>
<dbReference type="PROSITE" id="PS51257">
    <property type="entry name" value="PROKAR_LIPOPROTEIN"/>
    <property type="match status" value="1"/>
</dbReference>
<evidence type="ECO:0000259" key="12">
    <source>
        <dbReference type="PROSITE" id="PS50885"/>
    </source>
</evidence>
<dbReference type="PANTHER" id="PTHR32089">
    <property type="entry name" value="METHYL-ACCEPTING CHEMOTAXIS PROTEIN MCPB"/>
    <property type="match status" value="1"/>
</dbReference>
<evidence type="ECO:0000256" key="3">
    <source>
        <dbReference type="ARBA" id="ARBA00022500"/>
    </source>
</evidence>
<evidence type="ECO:0000256" key="4">
    <source>
        <dbReference type="ARBA" id="ARBA00022692"/>
    </source>
</evidence>
<evidence type="ECO:0000259" key="11">
    <source>
        <dbReference type="PROSITE" id="PS50111"/>
    </source>
</evidence>
<evidence type="ECO:0000256" key="7">
    <source>
        <dbReference type="ARBA" id="ARBA00023224"/>
    </source>
</evidence>
<dbReference type="CDD" id="cd12914">
    <property type="entry name" value="PDC1_DGC_like"/>
    <property type="match status" value="1"/>
</dbReference>
<proteinExistence type="inferred from homology"/>
<evidence type="ECO:0000256" key="9">
    <source>
        <dbReference type="PROSITE-ProRule" id="PRU00284"/>
    </source>
</evidence>
<organism evidence="13 14">
    <name type="scientific">Anaeroselena agilis</name>
    <dbReference type="NCBI Taxonomy" id="3063788"/>
    <lineage>
        <taxon>Bacteria</taxon>
        <taxon>Bacillati</taxon>
        <taxon>Bacillota</taxon>
        <taxon>Negativicutes</taxon>
        <taxon>Acetonemataceae</taxon>
        <taxon>Anaeroselena</taxon>
    </lineage>
</organism>
<keyword evidence="4 10" id="KW-0812">Transmembrane</keyword>
<keyword evidence="5 10" id="KW-1133">Transmembrane helix</keyword>
<dbReference type="InterPro" id="IPR003660">
    <property type="entry name" value="HAMP_dom"/>
</dbReference>
<evidence type="ECO:0000256" key="8">
    <source>
        <dbReference type="ARBA" id="ARBA00029447"/>
    </source>
</evidence>
<evidence type="ECO:0000256" key="10">
    <source>
        <dbReference type="SAM" id="Phobius"/>
    </source>
</evidence>
<accession>A0ABU3NSP5</accession>
<evidence type="ECO:0000256" key="6">
    <source>
        <dbReference type="ARBA" id="ARBA00023136"/>
    </source>
</evidence>
<keyword evidence="6 10" id="KW-0472">Membrane</keyword>
<dbReference type="InterPro" id="IPR004089">
    <property type="entry name" value="MCPsignal_dom"/>
</dbReference>
<dbReference type="EMBL" id="JAUOZS010000001">
    <property type="protein sequence ID" value="MDT8899843.1"/>
    <property type="molecule type" value="Genomic_DNA"/>
</dbReference>
<feature type="transmembrane region" description="Helical" evidence="10">
    <location>
        <begin position="12"/>
        <end position="33"/>
    </location>
</feature>